<dbReference type="RefSeq" id="WP_368847131.1">
    <property type="nucleotide sequence ID" value="NZ_CP194411.1"/>
</dbReference>
<evidence type="ECO:0000256" key="1">
    <source>
        <dbReference type="ARBA" id="ARBA00022553"/>
    </source>
</evidence>
<evidence type="ECO:0000256" key="2">
    <source>
        <dbReference type="ARBA" id="ARBA00022649"/>
    </source>
</evidence>
<gene>
    <name evidence="6" type="ORF">QCO44_07120</name>
</gene>
<name>A0ABV3X5E8_9FIRM</name>
<evidence type="ECO:0000313" key="6">
    <source>
        <dbReference type="EMBL" id="MEX5285406.1"/>
    </source>
</evidence>
<sequence length="113" mass="13542">MKYSDRQRVQKIYDYAVRLQEYILENHIEKEALLMQLPLQWLVATPLYNMGEHSYNLSAEYKMEHDEIPWAMIAGLRHRLVHEYDGTNWNIIAEVVFEELPLLITQLRGLLLR</sequence>
<dbReference type="Pfam" id="PF01934">
    <property type="entry name" value="HepT-like"/>
    <property type="match status" value="1"/>
</dbReference>
<protein>
    <submittedName>
        <fullName evidence="6">DUF86 domain-containing protein</fullName>
    </submittedName>
</protein>
<evidence type="ECO:0000313" key="7">
    <source>
        <dbReference type="Proteomes" id="UP001559623"/>
    </source>
</evidence>
<keyword evidence="2" id="KW-1277">Toxin-antitoxin system</keyword>
<keyword evidence="7" id="KW-1185">Reference proteome</keyword>
<comment type="caution">
    <text evidence="6">The sequence shown here is derived from an EMBL/GenBank/DDBJ whole genome shotgun (WGS) entry which is preliminary data.</text>
</comment>
<evidence type="ECO:0000256" key="4">
    <source>
        <dbReference type="ARBA" id="ARBA00022741"/>
    </source>
</evidence>
<organism evidence="6 7">
    <name type="scientific">Selenomonas sputigena</name>
    <dbReference type="NCBI Taxonomy" id="69823"/>
    <lineage>
        <taxon>Bacteria</taxon>
        <taxon>Bacillati</taxon>
        <taxon>Bacillota</taxon>
        <taxon>Negativicutes</taxon>
        <taxon>Selenomonadales</taxon>
        <taxon>Selenomonadaceae</taxon>
        <taxon>Selenomonas</taxon>
    </lineage>
</organism>
<reference evidence="6 7" key="1">
    <citation type="submission" date="2023-04" db="EMBL/GenBank/DDBJ databases">
        <title>Genome Sequence of Selenomonas sputigena ATCC 33150.</title>
        <authorList>
            <person name="Miller D.P."/>
            <person name="Anvari S."/>
            <person name="Polson S.W."/>
            <person name="Macdonald M."/>
            <person name="Mcdowell J.V."/>
        </authorList>
    </citation>
    <scope>NUCLEOTIDE SEQUENCE [LARGE SCALE GENOMIC DNA]</scope>
    <source>
        <strain evidence="6 7">ATCC 33150</strain>
    </source>
</reference>
<evidence type="ECO:0000256" key="3">
    <source>
        <dbReference type="ARBA" id="ARBA00022722"/>
    </source>
</evidence>
<keyword evidence="4" id="KW-0547">Nucleotide-binding</keyword>
<dbReference type="EMBL" id="JARVLH010000003">
    <property type="protein sequence ID" value="MEX5285406.1"/>
    <property type="molecule type" value="Genomic_DNA"/>
</dbReference>
<keyword evidence="5" id="KW-0378">Hydrolase</keyword>
<dbReference type="InterPro" id="IPR008201">
    <property type="entry name" value="HepT-like"/>
</dbReference>
<keyword evidence="1" id="KW-0597">Phosphoprotein</keyword>
<proteinExistence type="predicted"/>
<dbReference type="Proteomes" id="UP001559623">
    <property type="component" value="Unassembled WGS sequence"/>
</dbReference>
<accession>A0ABV3X5E8</accession>
<keyword evidence="3" id="KW-0540">Nuclease</keyword>
<dbReference type="PANTHER" id="PTHR34139:SF1">
    <property type="entry name" value="RNASE MJ1380-RELATED"/>
    <property type="match status" value="1"/>
</dbReference>
<dbReference type="PANTHER" id="PTHR34139">
    <property type="entry name" value="UPF0331 PROTEIN MJ0127"/>
    <property type="match status" value="1"/>
</dbReference>
<evidence type="ECO:0000256" key="5">
    <source>
        <dbReference type="ARBA" id="ARBA00022801"/>
    </source>
</evidence>
<dbReference type="InterPro" id="IPR051813">
    <property type="entry name" value="HepT_RNase_toxin"/>
</dbReference>